<name>A0A385ECN7_9CAUD</name>
<accession>A0A385ECN7</accession>
<evidence type="ECO:0000313" key="1">
    <source>
        <dbReference type="EMBL" id="AXQ69641.1"/>
    </source>
</evidence>
<reference evidence="1" key="1">
    <citation type="submission" date="2018-07" db="EMBL/GenBank/DDBJ databases">
        <authorList>
            <person name="Wilson K.M."/>
            <person name="Ely B."/>
        </authorList>
    </citation>
    <scope>NUCLEOTIDE SEQUENCE</scope>
</reference>
<dbReference type="EMBL" id="MH588547">
    <property type="protein sequence ID" value="AXQ69641.1"/>
    <property type="molecule type" value="Genomic_DNA"/>
</dbReference>
<organism evidence="1 2">
    <name type="scientific">Caulobacter phage CcrSC</name>
    <dbReference type="NCBI Taxonomy" id="2283272"/>
    <lineage>
        <taxon>Viruses</taxon>
        <taxon>Duplodnaviria</taxon>
        <taxon>Heunggongvirae</taxon>
        <taxon>Uroviricota</taxon>
        <taxon>Caudoviricetes</taxon>
        <taxon>Jeanschmidtviridae</taxon>
        <taxon>Bertelyvirus</taxon>
        <taxon>Bertelyvirus SC</taxon>
    </lineage>
</organism>
<reference evidence="1" key="2">
    <citation type="submission" date="2021-07" db="EMBL/GenBank/DDBJ databases">
        <title>Giant CbK-like Caulobacter bacteriophages have genetically divergent genomes.</title>
        <authorList>
            <person name="Wilson K."/>
            <person name="Ely B."/>
        </authorList>
    </citation>
    <scope>NUCLEOTIDE SEQUENCE</scope>
</reference>
<dbReference type="Proteomes" id="UP000259683">
    <property type="component" value="Segment"/>
</dbReference>
<keyword evidence="2" id="KW-1185">Reference proteome</keyword>
<protein>
    <submittedName>
        <fullName evidence="1">Uncharacterized protein</fullName>
    </submittedName>
</protein>
<evidence type="ECO:0000313" key="2">
    <source>
        <dbReference type="Proteomes" id="UP000259683"/>
    </source>
</evidence>
<proteinExistence type="predicted"/>
<sequence length="124" mass="14020">MDRFPGWEPDELDALSLVLNCVRNTGLEDLHAGISPSTKTGDYSDVKVVTPYGEIAWNDLSRFNNDEMKALMIEIVDRVFTYLSGESLVLFPPDTRWNHPKLFPEMLLANLGRLERPQAEGVDP</sequence>
<gene>
    <name evidence="1" type="ORF">CcrSC_gp059c</name>
</gene>